<evidence type="ECO:0000313" key="1">
    <source>
        <dbReference type="EMBL" id="PNI59984.1"/>
    </source>
</evidence>
<dbReference type="AlphaFoldDB" id="A0A2J8MKF2"/>
<dbReference type="EMBL" id="NBAG03000253">
    <property type="protein sequence ID" value="PNI59984.1"/>
    <property type="molecule type" value="Genomic_DNA"/>
</dbReference>
<gene>
    <name evidence="1" type="ORF">CK820_G0020045</name>
</gene>
<accession>A0A2J8MKF2</accession>
<dbReference type="Proteomes" id="UP000236370">
    <property type="component" value="Unassembled WGS sequence"/>
</dbReference>
<proteinExistence type="predicted"/>
<sequence>MRLSKTLVDMDMADYSAALDPAYTTLEFENVQVLTMGNDFVAAASLQIEASPPTSLEHIWRGGQFSTGRHVPIRRHQPQRTQQPGCQRPVCHLRGPGHRQTLRCLEL</sequence>
<organism evidence="1 2">
    <name type="scientific">Pan troglodytes</name>
    <name type="common">Chimpanzee</name>
    <dbReference type="NCBI Taxonomy" id="9598"/>
    <lineage>
        <taxon>Eukaryota</taxon>
        <taxon>Metazoa</taxon>
        <taxon>Chordata</taxon>
        <taxon>Craniata</taxon>
        <taxon>Vertebrata</taxon>
        <taxon>Euteleostomi</taxon>
        <taxon>Mammalia</taxon>
        <taxon>Eutheria</taxon>
        <taxon>Euarchontoglires</taxon>
        <taxon>Primates</taxon>
        <taxon>Haplorrhini</taxon>
        <taxon>Catarrhini</taxon>
        <taxon>Hominidae</taxon>
        <taxon>Pan</taxon>
    </lineage>
</organism>
<name>A0A2J8MKF2_PANTR</name>
<reference evidence="1 2" key="1">
    <citation type="submission" date="2017-12" db="EMBL/GenBank/DDBJ databases">
        <title>High-resolution comparative analysis of great ape genomes.</title>
        <authorList>
            <person name="Pollen A."/>
            <person name="Hastie A."/>
            <person name="Hormozdiari F."/>
            <person name="Dougherty M."/>
            <person name="Liu R."/>
            <person name="Chaisson M."/>
            <person name="Hoppe E."/>
            <person name="Hill C."/>
            <person name="Pang A."/>
            <person name="Hillier L."/>
            <person name="Baker C."/>
            <person name="Armstrong J."/>
            <person name="Shendure J."/>
            <person name="Paten B."/>
            <person name="Wilson R."/>
            <person name="Chao H."/>
            <person name="Schneider V."/>
            <person name="Ventura M."/>
            <person name="Kronenberg Z."/>
            <person name="Murali S."/>
            <person name="Gordon D."/>
            <person name="Cantsilieris S."/>
            <person name="Munson K."/>
            <person name="Nelson B."/>
            <person name="Raja A."/>
            <person name="Underwood J."/>
            <person name="Diekhans M."/>
            <person name="Fiddes I."/>
            <person name="Haussler D."/>
            <person name="Eichler E."/>
        </authorList>
    </citation>
    <scope>NUCLEOTIDE SEQUENCE [LARGE SCALE GENOMIC DNA]</scope>
    <source>
        <strain evidence="1">Yerkes chimp pedigree #C0471</strain>
    </source>
</reference>
<protein>
    <submittedName>
        <fullName evidence="1">HNF4A isoform 3</fullName>
    </submittedName>
</protein>
<evidence type="ECO:0000313" key="2">
    <source>
        <dbReference type="Proteomes" id="UP000236370"/>
    </source>
</evidence>
<comment type="caution">
    <text evidence="1">The sequence shown here is derived from an EMBL/GenBank/DDBJ whole genome shotgun (WGS) entry which is preliminary data.</text>
</comment>